<protein>
    <recommendedName>
        <fullName evidence="3">Nucleotide-diphospho-sugar transferase domain-containing protein</fullName>
    </recommendedName>
</protein>
<gene>
    <name evidence="1" type="ORF">HW532_15755</name>
</gene>
<dbReference type="AlphaFoldDB" id="A0A7S8C621"/>
<evidence type="ECO:0008006" key="3">
    <source>
        <dbReference type="Google" id="ProtNLM"/>
    </source>
</evidence>
<reference evidence="1 2" key="1">
    <citation type="submission" date="2020-06" db="EMBL/GenBank/DDBJ databases">
        <title>Genome sequence of 2 isolates from Red Sea Mangroves.</title>
        <authorList>
            <person name="Sefrji F."/>
            <person name="Michoud G."/>
            <person name="Merlino G."/>
            <person name="Daffonchio D."/>
        </authorList>
    </citation>
    <scope>NUCLEOTIDE SEQUENCE [LARGE SCALE GENOMIC DNA]</scope>
    <source>
        <strain evidence="1 2">R1DC25</strain>
    </source>
</reference>
<dbReference type="Proteomes" id="UP000593594">
    <property type="component" value="Chromosome"/>
</dbReference>
<dbReference type="EMBL" id="CP058214">
    <property type="protein sequence ID" value="QPC44017.1"/>
    <property type="molecule type" value="Genomic_DNA"/>
</dbReference>
<sequence length="268" mass="31278">MMFHAFGGVEGGAFDNARVRARHEQKVRDRIAGGGDQTHQMISMATRSISQTYPEADIVLLTDRVSNDIRLPDRTRVEQIHVDMNQLMLSRVRQYRDSVERAPDDGYMVFIDTDMLLFRRFDEILKDDFNLAFTIRRKRRVPINVGFYVANLSAKGRVMDFFDRYVGAFEALDPAAYAWEGEQPVLARMLGAPALDVDRPRYADWGDIVIKYLPTHVYNFTPDGSMLRWRLFSPRAKVLHLKGSRKYSMPDYYRRYIEPKIWGRLRRG</sequence>
<keyword evidence="2" id="KW-1185">Reference proteome</keyword>
<evidence type="ECO:0000313" key="2">
    <source>
        <dbReference type="Proteomes" id="UP000593594"/>
    </source>
</evidence>
<name>A0A7S8C621_9HYPH</name>
<accession>A0A7S8C621</accession>
<dbReference type="SUPFAM" id="SSF53448">
    <property type="entry name" value="Nucleotide-diphospho-sugar transferases"/>
    <property type="match status" value="1"/>
</dbReference>
<evidence type="ECO:0000313" key="1">
    <source>
        <dbReference type="EMBL" id="QPC44017.1"/>
    </source>
</evidence>
<dbReference type="KEGG" id="kmn:HW532_15755"/>
<dbReference type="RefSeq" id="WP_213161379.1">
    <property type="nucleotide sequence ID" value="NZ_CP058214.1"/>
</dbReference>
<proteinExistence type="predicted"/>
<dbReference type="Gene3D" id="3.90.550.10">
    <property type="entry name" value="Spore Coat Polysaccharide Biosynthesis Protein SpsA, Chain A"/>
    <property type="match status" value="1"/>
</dbReference>
<organism evidence="1 2">
    <name type="scientific">Kaustia mangrovi</name>
    <dbReference type="NCBI Taxonomy" id="2593653"/>
    <lineage>
        <taxon>Bacteria</taxon>
        <taxon>Pseudomonadati</taxon>
        <taxon>Pseudomonadota</taxon>
        <taxon>Alphaproteobacteria</taxon>
        <taxon>Hyphomicrobiales</taxon>
        <taxon>Parvibaculaceae</taxon>
        <taxon>Kaustia</taxon>
    </lineage>
</organism>
<dbReference type="InterPro" id="IPR029044">
    <property type="entry name" value="Nucleotide-diphossugar_trans"/>
</dbReference>